<evidence type="ECO:0000256" key="1">
    <source>
        <dbReference type="ARBA" id="ARBA00004123"/>
    </source>
</evidence>
<dbReference type="Pfam" id="PF13891">
    <property type="entry name" value="zf-C3HC3H_KANSL2"/>
    <property type="match status" value="1"/>
</dbReference>
<dbReference type="PANTHER" id="PTHR13453">
    <property type="entry name" value="KAT8 REGULATORY NSL COMPLEX SUBUNIT 2"/>
    <property type="match status" value="1"/>
</dbReference>
<reference evidence="7" key="2">
    <citation type="journal article" date="2008" name="Nucleic Acids Res.">
        <title>The rice annotation project database (RAP-DB): 2008 update.</title>
        <authorList>
            <consortium name="The rice annotation project (RAP)"/>
        </authorList>
    </citation>
    <scope>GENOME REANNOTATION</scope>
    <source>
        <strain evidence="7">cv. Nipponbare</strain>
    </source>
</reference>
<feature type="compositionally biased region" description="Pro residues" evidence="3">
    <location>
        <begin position="74"/>
        <end position="89"/>
    </location>
</feature>
<dbReference type="GO" id="GO:0005634">
    <property type="term" value="C:nucleus"/>
    <property type="evidence" value="ECO:0007669"/>
    <property type="project" value="UniProtKB-SubCell"/>
</dbReference>
<feature type="chain" id="PRO_5004171072" evidence="4">
    <location>
        <begin position="21"/>
        <end position="293"/>
    </location>
</feature>
<evidence type="ECO:0000256" key="2">
    <source>
        <dbReference type="ARBA" id="ARBA00023242"/>
    </source>
</evidence>
<dbReference type="Proteomes" id="UP000000763">
    <property type="component" value="Chromosome 5"/>
</dbReference>
<proteinExistence type="predicted"/>
<evidence type="ECO:0000256" key="4">
    <source>
        <dbReference type="SAM" id="SignalP"/>
    </source>
</evidence>
<dbReference type="PANTHER" id="PTHR13453:SF5">
    <property type="entry name" value="KAT8 REGULATORY NSL COMPLEX SUBUNIT 2"/>
    <property type="match status" value="1"/>
</dbReference>
<dbReference type="InterPro" id="IPR026316">
    <property type="entry name" value="NSL2"/>
</dbReference>
<dbReference type="HOGENOM" id="CLU_083134_1_1_1"/>
<feature type="compositionally biased region" description="Pro residues" evidence="3">
    <location>
        <begin position="26"/>
        <end position="36"/>
    </location>
</feature>
<dbReference type="KEGG" id="dosa:Os05g0304100"/>
<feature type="region of interest" description="Disordered" evidence="3">
    <location>
        <begin position="26"/>
        <end position="97"/>
    </location>
</feature>
<name>Q0DJB8_ORYSJ</name>
<feature type="compositionally biased region" description="Low complexity" evidence="3">
    <location>
        <begin position="57"/>
        <end position="68"/>
    </location>
</feature>
<protein>
    <submittedName>
        <fullName evidence="6">Os05g0304100 protein</fullName>
    </submittedName>
</protein>
<feature type="region of interest" description="Disordered" evidence="3">
    <location>
        <begin position="145"/>
        <end position="165"/>
    </location>
</feature>
<sequence length="293" mass="32123">LFDHSTKPVLLSLSLSLSLSLFPQIPRPPVRIPPPRRAAMSSSRGPPSPPSHPNPIDPFAAAAAAAAEAEGEAAPPPRNPIIPRDPPSPEMEATAEALTREEVLRRRRRRAKRLVDVYRRLYWTLGEELRARHRQYVWELGRSPLEAEQPPPPPPTSAAPGPGGDLVVVRPVSATVPRRKKCGFAGCKVRTMAMARFCHSHILSDPNQVLYKGCAYISKSGPQVQITCGRPILKASVPSLCNSHFQKCQKLITQGYKKFGVNPSPTGKVSPNFSLLVAECVRQIQAKRRESPS</sequence>
<dbReference type="AlphaFoldDB" id="Q0DJB8"/>
<feature type="domain" description="KANL2-like probable zinc-finger" evidence="5">
    <location>
        <begin position="183"/>
        <end position="245"/>
    </location>
</feature>
<feature type="compositionally biased region" description="Pro residues" evidence="3">
    <location>
        <begin position="46"/>
        <end position="56"/>
    </location>
</feature>
<feature type="non-terminal residue" evidence="6">
    <location>
        <position position="1"/>
    </location>
</feature>
<dbReference type="EMBL" id="AP008211">
    <property type="protein sequence ID" value="BAF17055.1"/>
    <property type="molecule type" value="Genomic_DNA"/>
</dbReference>
<evidence type="ECO:0000313" key="7">
    <source>
        <dbReference type="Proteomes" id="UP000000763"/>
    </source>
</evidence>
<feature type="signal peptide" evidence="4">
    <location>
        <begin position="1"/>
        <end position="20"/>
    </location>
</feature>
<dbReference type="GO" id="GO:0000123">
    <property type="term" value="C:histone acetyltransferase complex"/>
    <property type="evidence" value="ECO:0007669"/>
    <property type="project" value="InterPro"/>
</dbReference>
<reference evidence="6 7" key="1">
    <citation type="journal article" date="2005" name="Nature">
        <title>The map-based sequence of the rice genome.</title>
        <authorList>
            <consortium name="International rice genome sequencing project (IRGSP)"/>
            <person name="Matsumoto T."/>
            <person name="Wu J."/>
            <person name="Kanamori H."/>
            <person name="Katayose Y."/>
            <person name="Fujisawa M."/>
            <person name="Namiki N."/>
            <person name="Mizuno H."/>
            <person name="Yamamoto K."/>
            <person name="Antonio B.A."/>
            <person name="Baba T."/>
            <person name="Sakata K."/>
            <person name="Nagamura Y."/>
            <person name="Aoki H."/>
            <person name="Arikawa K."/>
            <person name="Arita K."/>
            <person name="Bito T."/>
            <person name="Chiden Y."/>
            <person name="Fujitsuka N."/>
            <person name="Fukunaka R."/>
            <person name="Hamada M."/>
            <person name="Harada C."/>
            <person name="Hayashi A."/>
            <person name="Hijishita S."/>
            <person name="Honda M."/>
            <person name="Hosokawa S."/>
            <person name="Ichikawa Y."/>
            <person name="Idonuma A."/>
            <person name="Iijima M."/>
            <person name="Ikeda M."/>
            <person name="Ikeno M."/>
            <person name="Ito K."/>
            <person name="Ito S."/>
            <person name="Ito T."/>
            <person name="Ito Y."/>
            <person name="Ito Y."/>
            <person name="Iwabuchi A."/>
            <person name="Kamiya K."/>
            <person name="Karasawa W."/>
            <person name="Kurita K."/>
            <person name="Katagiri S."/>
            <person name="Kikuta A."/>
            <person name="Kobayashi H."/>
            <person name="Kobayashi N."/>
            <person name="Machita K."/>
            <person name="Maehara T."/>
            <person name="Masukawa M."/>
            <person name="Mizubayashi T."/>
            <person name="Mukai Y."/>
            <person name="Nagasaki H."/>
            <person name="Nagata Y."/>
            <person name="Naito S."/>
            <person name="Nakashima M."/>
            <person name="Nakama Y."/>
            <person name="Nakamichi Y."/>
            <person name="Nakamura M."/>
            <person name="Meguro A."/>
            <person name="Negishi M."/>
            <person name="Ohta I."/>
            <person name="Ohta T."/>
            <person name="Okamoto M."/>
            <person name="Ono N."/>
            <person name="Saji S."/>
            <person name="Sakaguchi M."/>
            <person name="Sakai K."/>
            <person name="Shibata M."/>
            <person name="Shimokawa T."/>
            <person name="Song J."/>
            <person name="Takazaki Y."/>
            <person name="Terasawa K."/>
            <person name="Tsugane M."/>
            <person name="Tsuji K."/>
            <person name="Ueda S."/>
            <person name="Waki K."/>
            <person name="Yamagata H."/>
            <person name="Yamamoto M."/>
            <person name="Yamamoto S."/>
            <person name="Yamane H."/>
            <person name="Yoshiki S."/>
            <person name="Yoshihara R."/>
            <person name="Yukawa K."/>
            <person name="Zhong H."/>
            <person name="Yano M."/>
            <person name="Yuan Q."/>
            <person name="Ouyang S."/>
            <person name="Liu J."/>
            <person name="Jones K.M."/>
            <person name="Gansberger K."/>
            <person name="Moffat K."/>
            <person name="Hill J."/>
            <person name="Bera J."/>
            <person name="Fadrosh D."/>
            <person name="Jin S."/>
            <person name="Johri S."/>
            <person name="Kim M."/>
            <person name="Overton L."/>
            <person name="Reardon M."/>
            <person name="Tsitrin T."/>
            <person name="Vuong H."/>
            <person name="Weaver B."/>
            <person name="Ciecko A."/>
            <person name="Tallon L."/>
            <person name="Jackson J."/>
            <person name="Pai G."/>
            <person name="Aken S.V."/>
            <person name="Utterback T."/>
            <person name="Reidmuller S."/>
            <person name="Feldblyum T."/>
            <person name="Hsiao J."/>
            <person name="Zismann V."/>
            <person name="Iobst S."/>
            <person name="de Vazeille A.R."/>
            <person name="Buell C.R."/>
            <person name="Ying K."/>
            <person name="Li Y."/>
            <person name="Lu T."/>
            <person name="Huang Y."/>
            <person name="Zhao Q."/>
            <person name="Feng Q."/>
            <person name="Zhang L."/>
            <person name="Zhu J."/>
            <person name="Weng Q."/>
            <person name="Mu J."/>
            <person name="Lu Y."/>
            <person name="Fan D."/>
            <person name="Liu Y."/>
            <person name="Guan J."/>
            <person name="Zhang Y."/>
            <person name="Yu S."/>
            <person name="Liu X."/>
            <person name="Zhang Y."/>
            <person name="Hong G."/>
            <person name="Han B."/>
            <person name="Choisne N."/>
            <person name="Demange N."/>
            <person name="Orjeda G."/>
            <person name="Samain S."/>
            <person name="Cattolico L."/>
            <person name="Pelletier E."/>
            <person name="Couloux A."/>
            <person name="Segurens B."/>
            <person name="Wincker P."/>
            <person name="D'Hont A."/>
            <person name="Scarpelli C."/>
            <person name="Weissenbach J."/>
            <person name="Salanoubat M."/>
            <person name="Quetier F."/>
            <person name="Yu Y."/>
            <person name="Kim H.R."/>
            <person name="Rambo T."/>
            <person name="Currie J."/>
            <person name="Collura K."/>
            <person name="Luo M."/>
            <person name="Yang T."/>
            <person name="Ammiraju J.S.S."/>
            <person name="Engler F."/>
            <person name="Soderlund C."/>
            <person name="Wing R.A."/>
            <person name="Palmer L.E."/>
            <person name="de la Bastide M."/>
            <person name="Spiegel L."/>
            <person name="Nascimento L."/>
            <person name="Zutavern T."/>
            <person name="O'Shaughnessy A."/>
            <person name="Dike S."/>
            <person name="Dedhia N."/>
            <person name="Preston R."/>
            <person name="Balija V."/>
            <person name="McCombie W.R."/>
            <person name="Chow T."/>
            <person name="Chen H."/>
            <person name="Chung M."/>
            <person name="Chen C."/>
            <person name="Shaw J."/>
            <person name="Wu H."/>
            <person name="Hsiao K."/>
            <person name="Chao Y."/>
            <person name="Chu M."/>
            <person name="Cheng C."/>
            <person name="Hour A."/>
            <person name="Lee P."/>
            <person name="Lin S."/>
            <person name="Lin Y."/>
            <person name="Liou J."/>
            <person name="Liu S."/>
            <person name="Hsing Y."/>
            <person name="Raghuvanshi S."/>
            <person name="Mohanty A."/>
            <person name="Bharti A.K."/>
            <person name="Gaur A."/>
            <person name="Gupta V."/>
            <person name="Kumar D."/>
            <person name="Ravi V."/>
            <person name="Vij S."/>
            <person name="Kapur A."/>
            <person name="Khurana P."/>
            <person name="Khurana P."/>
            <person name="Khurana J.P."/>
            <person name="Tyagi A.K."/>
            <person name="Gaikwad K."/>
            <person name="Singh A."/>
            <person name="Dalal V."/>
            <person name="Srivastava S."/>
            <person name="Dixit A."/>
            <person name="Pal A.K."/>
            <person name="Ghazi I.A."/>
            <person name="Yadav M."/>
            <person name="Pandit A."/>
            <person name="Bhargava A."/>
            <person name="Sureshbabu K."/>
            <person name="Batra K."/>
            <person name="Sharma T.R."/>
            <person name="Mohapatra T."/>
            <person name="Singh N.K."/>
            <person name="Messing J."/>
            <person name="Nelson A.B."/>
            <person name="Fuks G."/>
            <person name="Kavchok S."/>
            <person name="Keizer G."/>
            <person name="Linton E."/>
            <person name="Llaca V."/>
            <person name="Song R."/>
            <person name="Tanyolac B."/>
            <person name="Young S."/>
            <person name="Ho-Il K."/>
            <person name="Hahn J.H."/>
            <person name="Sangsakoo G."/>
            <person name="Vanavichit A."/>
            <person name="de Mattos Luiz.A.T."/>
            <person name="Zimmer P.D."/>
            <person name="Malone G."/>
            <person name="Dellagostin O."/>
            <person name="de Oliveira A.C."/>
            <person name="Bevan M."/>
            <person name="Bancroft I."/>
            <person name="Minx P."/>
            <person name="Cordum H."/>
            <person name="Wilson R."/>
            <person name="Cheng Z."/>
            <person name="Jin W."/>
            <person name="Jiang J."/>
            <person name="Leong S.A."/>
            <person name="Iwama H."/>
            <person name="Gojobori T."/>
            <person name="Itoh T."/>
            <person name="Niimura Y."/>
            <person name="Fujii Y."/>
            <person name="Habara T."/>
            <person name="Sakai H."/>
            <person name="Sato Y."/>
            <person name="Wilson G."/>
            <person name="Kumar K."/>
            <person name="McCouch S."/>
            <person name="Juretic N."/>
            <person name="Hoen D."/>
            <person name="Wright S."/>
            <person name="Bruskiewich R."/>
            <person name="Bureau T."/>
            <person name="Miyao A."/>
            <person name="Hirochika H."/>
            <person name="Nishikawa T."/>
            <person name="Kadowaki K."/>
            <person name="Sugiura M."/>
            <person name="Burr B."/>
            <person name="Sasaki T."/>
        </authorList>
    </citation>
    <scope>NUCLEOTIDE SEQUENCE [LARGE SCALE GENOMIC DNA]</scope>
    <source>
        <strain evidence="7">cv. Nipponbare</strain>
    </source>
</reference>
<keyword evidence="2" id="KW-0539">Nucleus</keyword>
<evidence type="ECO:0000256" key="3">
    <source>
        <dbReference type="SAM" id="MobiDB-lite"/>
    </source>
</evidence>
<comment type="subcellular location">
    <subcellularLocation>
        <location evidence="1">Nucleus</location>
    </subcellularLocation>
</comment>
<keyword evidence="4" id="KW-0732">Signal</keyword>
<dbReference type="InterPro" id="IPR025927">
    <property type="entry name" value="Znf_KANL2-like"/>
</dbReference>
<evidence type="ECO:0000259" key="5">
    <source>
        <dbReference type="Pfam" id="PF13891"/>
    </source>
</evidence>
<gene>
    <name evidence="6" type="ordered locus">Os05g0304100</name>
</gene>
<accession>Q0DJB8</accession>
<organism evidence="6 7">
    <name type="scientific">Oryza sativa subsp. japonica</name>
    <name type="common">Rice</name>
    <dbReference type="NCBI Taxonomy" id="39947"/>
    <lineage>
        <taxon>Eukaryota</taxon>
        <taxon>Viridiplantae</taxon>
        <taxon>Streptophyta</taxon>
        <taxon>Embryophyta</taxon>
        <taxon>Tracheophyta</taxon>
        <taxon>Spermatophyta</taxon>
        <taxon>Magnoliopsida</taxon>
        <taxon>Liliopsida</taxon>
        <taxon>Poales</taxon>
        <taxon>Poaceae</taxon>
        <taxon>BOP clade</taxon>
        <taxon>Oryzoideae</taxon>
        <taxon>Oryzeae</taxon>
        <taxon>Oryzinae</taxon>
        <taxon>Oryza</taxon>
        <taxon>Oryza sativa</taxon>
    </lineage>
</organism>
<evidence type="ECO:0000313" key="6">
    <source>
        <dbReference type="EMBL" id="BAF17055.1"/>
    </source>
</evidence>